<dbReference type="AlphaFoldDB" id="A0AAV2KL62"/>
<proteinExistence type="predicted"/>
<dbReference type="Proteomes" id="UP001497482">
    <property type="component" value="Chromosome 19"/>
</dbReference>
<sequence>MRPLTKKPQCEGRSWGWRLVASSPRFWKAGGDYRDRLMSTQRHQGWTYACHRERESGADCALSPATTPGWLPVPSWLQNKTARSVVPDLF</sequence>
<evidence type="ECO:0000313" key="2">
    <source>
        <dbReference type="Proteomes" id="UP001497482"/>
    </source>
</evidence>
<protein>
    <submittedName>
        <fullName evidence="1">Uncharacterized protein</fullName>
    </submittedName>
</protein>
<gene>
    <name evidence="1" type="ORF">KC01_LOCUS20151</name>
</gene>
<reference evidence="1 2" key="1">
    <citation type="submission" date="2024-04" db="EMBL/GenBank/DDBJ databases">
        <authorList>
            <person name="Waldvogel A.-M."/>
            <person name="Schoenle A."/>
        </authorList>
    </citation>
    <scope>NUCLEOTIDE SEQUENCE [LARGE SCALE GENOMIC DNA]</scope>
</reference>
<dbReference type="EMBL" id="OZ035841">
    <property type="protein sequence ID" value="CAL1590671.1"/>
    <property type="molecule type" value="Genomic_DNA"/>
</dbReference>
<keyword evidence="2" id="KW-1185">Reference proteome</keyword>
<name>A0AAV2KL62_KNICA</name>
<evidence type="ECO:0000313" key="1">
    <source>
        <dbReference type="EMBL" id="CAL1590671.1"/>
    </source>
</evidence>
<organism evidence="1 2">
    <name type="scientific">Knipowitschia caucasica</name>
    <name type="common">Caucasian dwarf goby</name>
    <name type="synonym">Pomatoschistus caucasicus</name>
    <dbReference type="NCBI Taxonomy" id="637954"/>
    <lineage>
        <taxon>Eukaryota</taxon>
        <taxon>Metazoa</taxon>
        <taxon>Chordata</taxon>
        <taxon>Craniata</taxon>
        <taxon>Vertebrata</taxon>
        <taxon>Euteleostomi</taxon>
        <taxon>Actinopterygii</taxon>
        <taxon>Neopterygii</taxon>
        <taxon>Teleostei</taxon>
        <taxon>Neoteleostei</taxon>
        <taxon>Acanthomorphata</taxon>
        <taxon>Gobiaria</taxon>
        <taxon>Gobiiformes</taxon>
        <taxon>Gobioidei</taxon>
        <taxon>Gobiidae</taxon>
        <taxon>Gobiinae</taxon>
        <taxon>Knipowitschia</taxon>
    </lineage>
</organism>
<accession>A0AAV2KL62</accession>